<evidence type="ECO:0000313" key="8">
    <source>
        <dbReference type="EMBL" id="MCP8967095.1"/>
    </source>
</evidence>
<comment type="cofactor">
    <cofactor evidence="7">
        <name>Mg(2+)</name>
        <dbReference type="ChEBI" id="CHEBI:18420"/>
    </cofactor>
    <text evidence="7">Binds 1 Mg(2+) ion per subunit.</text>
</comment>
<evidence type="ECO:0000313" key="9">
    <source>
        <dbReference type="Proteomes" id="UP001156102"/>
    </source>
</evidence>
<dbReference type="CDD" id="cd00464">
    <property type="entry name" value="SK"/>
    <property type="match status" value="1"/>
</dbReference>
<comment type="caution">
    <text evidence="8">The sequence shown here is derived from an EMBL/GenBank/DDBJ whole genome shotgun (WGS) entry which is preliminary data.</text>
</comment>
<dbReference type="InterPro" id="IPR000623">
    <property type="entry name" value="Shikimate_kinase/TSH1"/>
</dbReference>
<dbReference type="Proteomes" id="UP001156102">
    <property type="component" value="Unassembled WGS sequence"/>
</dbReference>
<dbReference type="EMBL" id="JANCLT010000001">
    <property type="protein sequence ID" value="MCP8967095.1"/>
    <property type="molecule type" value="Genomic_DNA"/>
</dbReference>
<dbReference type="GO" id="GO:0004765">
    <property type="term" value="F:shikimate kinase activity"/>
    <property type="evidence" value="ECO:0007669"/>
    <property type="project" value="UniProtKB-UniRule"/>
</dbReference>
<dbReference type="GO" id="GO:0000287">
    <property type="term" value="F:magnesium ion binding"/>
    <property type="evidence" value="ECO:0007669"/>
    <property type="project" value="UniProtKB-UniRule"/>
</dbReference>
<keyword evidence="4 7" id="KW-0418">Kinase</keyword>
<dbReference type="GO" id="GO:0005829">
    <property type="term" value="C:cytosol"/>
    <property type="evidence" value="ECO:0007669"/>
    <property type="project" value="TreeGrafter"/>
</dbReference>
<comment type="pathway">
    <text evidence="7">Metabolic intermediate biosynthesis; chorismate biosynthesis; chorismate from D-erythrose 4-phosphate and phosphoenolpyruvate: step 5/7.</text>
</comment>
<dbReference type="RefSeq" id="WP_254756421.1">
    <property type="nucleotide sequence ID" value="NZ_JANCLT010000001.1"/>
</dbReference>
<dbReference type="SUPFAM" id="SSF52540">
    <property type="entry name" value="P-loop containing nucleoside triphosphate hydrolases"/>
    <property type="match status" value="1"/>
</dbReference>
<evidence type="ECO:0000256" key="2">
    <source>
        <dbReference type="ARBA" id="ARBA00022679"/>
    </source>
</evidence>
<keyword evidence="6 7" id="KW-0057">Aromatic amino acid biosynthesis</keyword>
<feature type="binding site" evidence="7">
    <location>
        <position position="116"/>
    </location>
    <ligand>
        <name>ATP</name>
        <dbReference type="ChEBI" id="CHEBI:30616"/>
    </ligand>
</feature>
<keyword evidence="5 7" id="KW-0067">ATP-binding</keyword>
<dbReference type="PANTHER" id="PTHR21087">
    <property type="entry name" value="SHIKIMATE KINASE"/>
    <property type="match status" value="1"/>
</dbReference>
<dbReference type="InterPro" id="IPR031322">
    <property type="entry name" value="Shikimate/glucono_kinase"/>
</dbReference>
<keyword evidence="1 7" id="KW-0028">Amino-acid biosynthesis</keyword>
<dbReference type="GO" id="GO:0009073">
    <property type="term" value="P:aromatic amino acid family biosynthetic process"/>
    <property type="evidence" value="ECO:0007669"/>
    <property type="project" value="UniProtKB-KW"/>
</dbReference>
<feature type="binding site" evidence="7">
    <location>
        <position position="78"/>
    </location>
    <ligand>
        <name>substrate</name>
    </ligand>
</feature>
<name>A0AA41X685_9BACI</name>
<feature type="binding site" evidence="7">
    <location>
        <position position="57"/>
    </location>
    <ligand>
        <name>substrate</name>
    </ligand>
</feature>
<dbReference type="EC" id="2.7.1.71" evidence="7"/>
<evidence type="ECO:0000256" key="4">
    <source>
        <dbReference type="ARBA" id="ARBA00022777"/>
    </source>
</evidence>
<keyword evidence="7" id="KW-0963">Cytoplasm</keyword>
<keyword evidence="9" id="KW-1185">Reference proteome</keyword>
<dbReference type="InterPro" id="IPR027417">
    <property type="entry name" value="P-loop_NTPase"/>
</dbReference>
<feature type="binding site" evidence="7">
    <location>
        <position position="15"/>
    </location>
    <ligand>
        <name>Mg(2+)</name>
        <dbReference type="ChEBI" id="CHEBI:18420"/>
    </ligand>
</feature>
<comment type="similarity">
    <text evidence="7">Belongs to the shikimate kinase family.</text>
</comment>
<dbReference type="PRINTS" id="PR01100">
    <property type="entry name" value="SHIKIMTKNASE"/>
</dbReference>
<dbReference type="HAMAP" id="MF_00109">
    <property type="entry name" value="Shikimate_kinase"/>
    <property type="match status" value="1"/>
</dbReference>
<protein>
    <recommendedName>
        <fullName evidence="7">Shikimate kinase</fullName>
        <shortName evidence="7">SK</shortName>
        <ecNumber evidence="7">2.7.1.71</ecNumber>
    </recommendedName>
</protein>
<sequence length="164" mass="18696">MKTLYITGFMGAGKTTIGKAMGELWQVPVLDTDQEVERKWGKTVREMFEQEGEGVFRSRETEMLQALPCQDAIITTGGGIVGKEENRQWMKRNGTVLYLYCDPELIAERLREDTTRPLLQQDNLDAFFSLFRARQPLYEEADIQIDTTGKSIAAIVAEIEEKIK</sequence>
<feature type="binding site" evidence="7">
    <location>
        <position position="134"/>
    </location>
    <ligand>
        <name>substrate</name>
    </ligand>
</feature>
<evidence type="ECO:0000256" key="5">
    <source>
        <dbReference type="ARBA" id="ARBA00022840"/>
    </source>
</evidence>
<keyword evidence="7" id="KW-0460">Magnesium</keyword>
<evidence type="ECO:0000256" key="6">
    <source>
        <dbReference type="ARBA" id="ARBA00023141"/>
    </source>
</evidence>
<evidence type="ECO:0000256" key="7">
    <source>
        <dbReference type="HAMAP-Rule" id="MF_00109"/>
    </source>
</evidence>
<dbReference type="AlphaFoldDB" id="A0AA41X685"/>
<keyword evidence="7" id="KW-0479">Metal-binding</keyword>
<dbReference type="Pfam" id="PF01202">
    <property type="entry name" value="SKI"/>
    <property type="match status" value="1"/>
</dbReference>
<feature type="binding site" evidence="7">
    <location>
        <position position="33"/>
    </location>
    <ligand>
        <name>substrate</name>
    </ligand>
</feature>
<comment type="caution">
    <text evidence="7">Lacks conserved residue(s) required for the propagation of feature annotation.</text>
</comment>
<proteinExistence type="inferred from homology"/>
<accession>A0AA41X685</accession>
<comment type="function">
    <text evidence="7">Catalyzes the specific phosphorylation of the 3-hydroxyl group of shikimic acid using ATP as a cosubstrate.</text>
</comment>
<dbReference type="GO" id="GO:0009423">
    <property type="term" value="P:chorismate biosynthetic process"/>
    <property type="evidence" value="ECO:0007669"/>
    <property type="project" value="UniProtKB-UniRule"/>
</dbReference>
<feature type="binding site" evidence="7">
    <location>
        <begin position="11"/>
        <end position="16"/>
    </location>
    <ligand>
        <name>ATP</name>
        <dbReference type="ChEBI" id="CHEBI:30616"/>
    </ligand>
</feature>
<reference evidence="8" key="1">
    <citation type="submission" date="2022-07" db="EMBL/GenBank/DDBJ databases">
        <authorList>
            <person name="Li W.-J."/>
            <person name="Deng Q.-Q."/>
        </authorList>
    </citation>
    <scope>NUCLEOTIDE SEQUENCE</scope>
    <source>
        <strain evidence="8">SYSU M60031</strain>
    </source>
</reference>
<keyword evidence="3 7" id="KW-0547">Nucleotide-binding</keyword>
<dbReference type="GO" id="GO:0005524">
    <property type="term" value="F:ATP binding"/>
    <property type="evidence" value="ECO:0007669"/>
    <property type="project" value="UniProtKB-UniRule"/>
</dbReference>
<evidence type="ECO:0000256" key="1">
    <source>
        <dbReference type="ARBA" id="ARBA00022605"/>
    </source>
</evidence>
<comment type="subunit">
    <text evidence="7">Monomer.</text>
</comment>
<organism evidence="8 9">
    <name type="scientific">Ectobacillus ponti</name>
    <dbReference type="NCBI Taxonomy" id="2961894"/>
    <lineage>
        <taxon>Bacteria</taxon>
        <taxon>Bacillati</taxon>
        <taxon>Bacillota</taxon>
        <taxon>Bacilli</taxon>
        <taxon>Bacillales</taxon>
        <taxon>Bacillaceae</taxon>
        <taxon>Ectobacillus</taxon>
    </lineage>
</organism>
<keyword evidence="2 7" id="KW-0808">Transferase</keyword>
<dbReference type="Gene3D" id="3.40.50.300">
    <property type="entry name" value="P-loop containing nucleotide triphosphate hydrolases"/>
    <property type="match status" value="1"/>
</dbReference>
<comment type="catalytic activity">
    <reaction evidence="7">
        <text>shikimate + ATP = 3-phosphoshikimate + ADP + H(+)</text>
        <dbReference type="Rhea" id="RHEA:13121"/>
        <dbReference type="ChEBI" id="CHEBI:15378"/>
        <dbReference type="ChEBI" id="CHEBI:30616"/>
        <dbReference type="ChEBI" id="CHEBI:36208"/>
        <dbReference type="ChEBI" id="CHEBI:145989"/>
        <dbReference type="ChEBI" id="CHEBI:456216"/>
        <dbReference type="EC" id="2.7.1.71"/>
    </reaction>
</comment>
<dbReference type="PANTHER" id="PTHR21087:SF16">
    <property type="entry name" value="SHIKIMATE KINASE 1, CHLOROPLASTIC"/>
    <property type="match status" value="1"/>
</dbReference>
<comment type="subcellular location">
    <subcellularLocation>
        <location evidence="7">Cytoplasm</location>
    </subcellularLocation>
</comment>
<gene>
    <name evidence="7" type="primary">aroK</name>
    <name evidence="8" type="ORF">NK662_00905</name>
</gene>
<evidence type="ECO:0000256" key="3">
    <source>
        <dbReference type="ARBA" id="ARBA00022741"/>
    </source>
</evidence>
<dbReference type="GO" id="GO:0008652">
    <property type="term" value="P:amino acid biosynthetic process"/>
    <property type="evidence" value="ECO:0007669"/>
    <property type="project" value="UniProtKB-KW"/>
</dbReference>